<organism evidence="1 2">
    <name type="scientific">Effrenium voratum</name>
    <dbReference type="NCBI Taxonomy" id="2562239"/>
    <lineage>
        <taxon>Eukaryota</taxon>
        <taxon>Sar</taxon>
        <taxon>Alveolata</taxon>
        <taxon>Dinophyceae</taxon>
        <taxon>Suessiales</taxon>
        <taxon>Symbiodiniaceae</taxon>
        <taxon>Effrenium</taxon>
    </lineage>
</organism>
<sequence length="79" mass="9093">MGVSYRRLRRSLVRRARLSRAKRARSLPREKEAEFEPTEAVLVAEAYGHAFPQGGWDWPLSRLAPRRRQAKECAGRAAM</sequence>
<protein>
    <submittedName>
        <fullName evidence="1">Uncharacterized protein</fullName>
    </submittedName>
</protein>
<dbReference type="Proteomes" id="UP001178507">
    <property type="component" value="Unassembled WGS sequence"/>
</dbReference>
<dbReference type="AlphaFoldDB" id="A0AA36INE1"/>
<dbReference type="EMBL" id="CAUJNA010002201">
    <property type="protein sequence ID" value="CAJ1391011.1"/>
    <property type="molecule type" value="Genomic_DNA"/>
</dbReference>
<keyword evidence="2" id="KW-1185">Reference proteome</keyword>
<evidence type="ECO:0000313" key="1">
    <source>
        <dbReference type="EMBL" id="CAJ1391011.1"/>
    </source>
</evidence>
<comment type="caution">
    <text evidence="1">The sequence shown here is derived from an EMBL/GenBank/DDBJ whole genome shotgun (WGS) entry which is preliminary data.</text>
</comment>
<name>A0AA36INE1_9DINO</name>
<evidence type="ECO:0000313" key="2">
    <source>
        <dbReference type="Proteomes" id="UP001178507"/>
    </source>
</evidence>
<accession>A0AA36INE1</accession>
<proteinExistence type="predicted"/>
<gene>
    <name evidence="1" type="ORF">EVOR1521_LOCUS16284</name>
</gene>
<reference evidence="1" key="1">
    <citation type="submission" date="2023-08" db="EMBL/GenBank/DDBJ databases">
        <authorList>
            <person name="Chen Y."/>
            <person name="Shah S."/>
            <person name="Dougan E. K."/>
            <person name="Thang M."/>
            <person name="Chan C."/>
        </authorList>
    </citation>
    <scope>NUCLEOTIDE SEQUENCE</scope>
</reference>